<proteinExistence type="predicted"/>
<keyword evidence="2" id="KW-1185">Reference proteome</keyword>
<evidence type="ECO:0000313" key="1">
    <source>
        <dbReference type="EMBL" id="MFD2732213.1"/>
    </source>
</evidence>
<comment type="caution">
    <text evidence="1">The sequence shown here is derived from an EMBL/GenBank/DDBJ whole genome shotgun (WGS) entry which is preliminary data.</text>
</comment>
<organism evidence="1 2">
    <name type="scientific">Pedobacter alpinus</name>
    <dbReference type="NCBI Taxonomy" id="1590643"/>
    <lineage>
        <taxon>Bacteria</taxon>
        <taxon>Pseudomonadati</taxon>
        <taxon>Bacteroidota</taxon>
        <taxon>Sphingobacteriia</taxon>
        <taxon>Sphingobacteriales</taxon>
        <taxon>Sphingobacteriaceae</taxon>
        <taxon>Pedobacter</taxon>
    </lineage>
</organism>
<dbReference type="Proteomes" id="UP001597546">
    <property type="component" value="Unassembled WGS sequence"/>
</dbReference>
<name>A0ABW5TUK0_9SPHI</name>
<evidence type="ECO:0000313" key="2">
    <source>
        <dbReference type="Proteomes" id="UP001597546"/>
    </source>
</evidence>
<gene>
    <name evidence="1" type="ORF">ACFSSE_10915</name>
</gene>
<dbReference type="RefSeq" id="WP_379045502.1">
    <property type="nucleotide sequence ID" value="NZ_JBHSKW010000055.1"/>
</dbReference>
<protein>
    <recommendedName>
        <fullName evidence="3">NUMOD4 domain-containing protein</fullName>
    </recommendedName>
</protein>
<accession>A0ABW5TUK0</accession>
<sequence length="64" mass="7362">MDKTPVWRKNEEKVKRASEERKIILNPNTGEKILFRTSNSAGYKGYDTMTKIMGKGNNPSILFK</sequence>
<dbReference type="EMBL" id="JBHULV010000036">
    <property type="protein sequence ID" value="MFD2732213.1"/>
    <property type="molecule type" value="Genomic_DNA"/>
</dbReference>
<evidence type="ECO:0008006" key="3">
    <source>
        <dbReference type="Google" id="ProtNLM"/>
    </source>
</evidence>
<reference evidence="2" key="1">
    <citation type="journal article" date="2019" name="Int. J. Syst. Evol. Microbiol.">
        <title>The Global Catalogue of Microorganisms (GCM) 10K type strain sequencing project: providing services to taxonomists for standard genome sequencing and annotation.</title>
        <authorList>
            <consortium name="The Broad Institute Genomics Platform"/>
            <consortium name="The Broad Institute Genome Sequencing Center for Infectious Disease"/>
            <person name="Wu L."/>
            <person name="Ma J."/>
        </authorList>
    </citation>
    <scope>NUCLEOTIDE SEQUENCE [LARGE SCALE GENOMIC DNA]</scope>
    <source>
        <strain evidence="2">KCTC 42456</strain>
    </source>
</reference>